<dbReference type="EMBL" id="CP002278">
    <property type="protein sequence ID" value="ADP77904.1"/>
    <property type="molecule type" value="Genomic_DNA"/>
</dbReference>
<comment type="caution">
    <text evidence="4">Lacks conserved residue(s) required for the propagation of feature annotation.</text>
</comment>
<dbReference type="GO" id="GO:0009423">
    <property type="term" value="P:chorismate biosynthetic process"/>
    <property type="evidence" value="ECO:0007669"/>
    <property type="project" value="UniProtKB-UniRule"/>
</dbReference>
<dbReference type="SUPFAM" id="SSF51569">
    <property type="entry name" value="Aldolase"/>
    <property type="match status" value="1"/>
</dbReference>
<comment type="function">
    <text evidence="4">Involved in the third step of the chorismate pathway, which leads to the biosynthesis of aromatic amino acids. Catalyzes the cis-dehydration of 3-dehydroquinate (DHQ) and introduces the first double bond of the aromatic ring to yield 3-dehydroshikimate.</text>
</comment>
<name>E3GWD9_METFV</name>
<dbReference type="EC" id="4.2.1.10" evidence="4"/>
<gene>
    <name evidence="4" type="primary">aroD</name>
    <name evidence="5" type="ordered locus">Mfer_1110</name>
</gene>
<dbReference type="GO" id="GO:0009073">
    <property type="term" value="P:aromatic amino acid family biosynthetic process"/>
    <property type="evidence" value="ECO:0007669"/>
    <property type="project" value="UniProtKB-KW"/>
</dbReference>
<feature type="binding site" evidence="4">
    <location>
        <position position="204"/>
    </location>
    <ligand>
        <name>3-dehydroquinate</name>
        <dbReference type="ChEBI" id="CHEBI:32364"/>
    </ligand>
</feature>
<comment type="subunit">
    <text evidence="4">Homodimer.</text>
</comment>
<accession>E3GWD9</accession>
<dbReference type="FunFam" id="3.20.20.70:FF:000047">
    <property type="entry name" value="3-dehydroquinate dehydratase"/>
    <property type="match status" value="1"/>
</dbReference>
<reference evidence="5 6" key="1">
    <citation type="journal article" date="2010" name="Stand. Genomic Sci.">
        <title>Complete genome sequence of Methanothermus fervidus type strain (V24S).</title>
        <authorList>
            <person name="Anderson I."/>
            <person name="Djao O.D."/>
            <person name="Misra M."/>
            <person name="Chertkov O."/>
            <person name="Nolan M."/>
            <person name="Lucas S."/>
            <person name="Lapidus A."/>
            <person name="Del Rio T.G."/>
            <person name="Tice H."/>
            <person name="Cheng J.F."/>
            <person name="Tapia R."/>
            <person name="Han C."/>
            <person name="Goodwin L."/>
            <person name="Pitluck S."/>
            <person name="Liolios K."/>
            <person name="Ivanova N."/>
            <person name="Mavromatis K."/>
            <person name="Mikhailova N."/>
            <person name="Pati A."/>
            <person name="Brambilla E."/>
            <person name="Chen A."/>
            <person name="Palaniappan K."/>
            <person name="Land M."/>
            <person name="Hauser L."/>
            <person name="Chang Y.J."/>
            <person name="Jeffries C.D."/>
            <person name="Sikorski J."/>
            <person name="Spring S."/>
            <person name="Rohde M."/>
            <person name="Eichinger K."/>
            <person name="Huber H."/>
            <person name="Wirth R."/>
            <person name="Goker M."/>
            <person name="Detter J.C."/>
            <person name="Woyke T."/>
            <person name="Bristow J."/>
            <person name="Eisen J.A."/>
            <person name="Markowitz V."/>
            <person name="Hugenholtz P."/>
            <person name="Klenk H.P."/>
            <person name="Kyrpides N.C."/>
        </authorList>
    </citation>
    <scope>NUCLEOTIDE SEQUENCE [LARGE SCALE GENOMIC DNA]</scope>
    <source>
        <strain evidence="6">ATCC 43054 / DSM 2088 / JCM 10308 / V24 S</strain>
    </source>
</reference>
<dbReference type="InterPro" id="IPR013785">
    <property type="entry name" value="Aldolase_TIM"/>
</dbReference>
<dbReference type="GO" id="GO:0008652">
    <property type="term" value="P:amino acid biosynthetic process"/>
    <property type="evidence" value="ECO:0007669"/>
    <property type="project" value="UniProtKB-KW"/>
</dbReference>
<dbReference type="AlphaFoldDB" id="E3GWD9"/>
<dbReference type="PANTHER" id="PTHR43699:SF1">
    <property type="entry name" value="3-DEHYDROQUINATE DEHYDRATASE"/>
    <property type="match status" value="1"/>
</dbReference>
<dbReference type="STRING" id="523846.Mfer_1110"/>
<keyword evidence="3 4" id="KW-0704">Schiff base</keyword>
<dbReference type="Gene3D" id="3.20.20.70">
    <property type="entry name" value="Aldolase class I"/>
    <property type="match status" value="1"/>
</dbReference>
<evidence type="ECO:0000256" key="4">
    <source>
        <dbReference type="HAMAP-Rule" id="MF_00214"/>
    </source>
</evidence>
<dbReference type="HOGENOM" id="CLU_064444_2_1_2"/>
<feature type="active site" description="Proton donor/acceptor" evidence="4">
    <location>
        <position position="118"/>
    </location>
</feature>
<dbReference type="UniPathway" id="UPA00053">
    <property type="reaction ID" value="UER00086"/>
</dbReference>
<comment type="similarity">
    <text evidence="4">Belongs to the type-I 3-dehydroquinase family.</text>
</comment>
<dbReference type="InterPro" id="IPR050146">
    <property type="entry name" value="Type-I_3-dehydroquinase"/>
</dbReference>
<dbReference type="PANTHER" id="PTHR43699">
    <property type="entry name" value="3-DEHYDROQUINATE DEHYDRATASE"/>
    <property type="match status" value="1"/>
</dbReference>
<dbReference type="Proteomes" id="UP000002315">
    <property type="component" value="Chromosome"/>
</dbReference>
<feature type="binding site" evidence="4">
    <location>
        <begin position="33"/>
        <end position="35"/>
    </location>
    <ligand>
        <name>3-dehydroquinate</name>
        <dbReference type="ChEBI" id="CHEBI:32364"/>
    </ligand>
</feature>
<comment type="catalytic activity">
    <reaction evidence="1 4">
        <text>3-dehydroquinate = 3-dehydroshikimate + H2O</text>
        <dbReference type="Rhea" id="RHEA:21096"/>
        <dbReference type="ChEBI" id="CHEBI:15377"/>
        <dbReference type="ChEBI" id="CHEBI:16630"/>
        <dbReference type="ChEBI" id="CHEBI:32364"/>
        <dbReference type="EC" id="4.2.1.10"/>
    </reaction>
</comment>
<sequence length="220" mass="24939">MKIKICVPAFEENIDKMLESAKQYIEEGADIIELRLDALRNPSVDDIKKLMKNVDFPSIVTNRCRKEGGYFRGKEVDRIKLLSTAAKYADYTDIELSTKDKYRNRVIEVSNKSIISFHDFEKTPSENKLIKIIKKEKKIGDIAKVAVMPKNMDDVLTLLKVMNKEKNVIGIAMGELGKFTRVVAHLFGSPITFASGNIKTAPGQLDIKTTRSLIKIFEVR</sequence>
<dbReference type="Pfam" id="PF01487">
    <property type="entry name" value="DHquinase_I"/>
    <property type="match status" value="1"/>
</dbReference>
<dbReference type="CDD" id="cd00502">
    <property type="entry name" value="DHQase_I"/>
    <property type="match status" value="1"/>
</dbReference>
<dbReference type="OrthoDB" id="34329at2157"/>
<protein>
    <recommendedName>
        <fullName evidence="4">3-dehydroquinate dehydratase</fullName>
        <shortName evidence="4">3-dehydroquinase</shortName>
        <ecNumber evidence="4">4.2.1.10</ecNumber>
    </recommendedName>
    <alternativeName>
        <fullName evidence="4">Type I DHQase</fullName>
    </alternativeName>
    <alternativeName>
        <fullName evidence="4">Type I dehydroquinase</fullName>
        <shortName evidence="4">DHQ1</shortName>
    </alternativeName>
</protein>
<feature type="active site" description="Schiff-base intermediate with substrate" evidence="4">
    <location>
        <position position="144"/>
    </location>
</feature>
<evidence type="ECO:0000313" key="5">
    <source>
        <dbReference type="EMBL" id="ADP77904.1"/>
    </source>
</evidence>
<dbReference type="NCBIfam" id="TIGR01093">
    <property type="entry name" value="aroD"/>
    <property type="match status" value="1"/>
</dbReference>
<feature type="binding site" evidence="4">
    <location>
        <position position="63"/>
    </location>
    <ligand>
        <name>3-dehydroquinate</name>
        <dbReference type="ChEBI" id="CHEBI:32364"/>
    </ligand>
</feature>
<feature type="binding site" evidence="4">
    <location>
        <position position="181"/>
    </location>
    <ligand>
        <name>3-dehydroquinate</name>
        <dbReference type="ChEBI" id="CHEBI:32364"/>
    </ligand>
</feature>
<dbReference type="KEGG" id="mfv:Mfer_1110"/>
<dbReference type="GO" id="GO:0046279">
    <property type="term" value="P:3,4-dihydroxybenzoate biosynthetic process"/>
    <property type="evidence" value="ECO:0007669"/>
    <property type="project" value="UniProtKB-ARBA"/>
</dbReference>
<evidence type="ECO:0000256" key="2">
    <source>
        <dbReference type="ARBA" id="ARBA00023239"/>
    </source>
</evidence>
<dbReference type="InterPro" id="IPR001381">
    <property type="entry name" value="DHquinase_I"/>
</dbReference>
<proteinExistence type="inferred from homology"/>
<keyword evidence="6" id="KW-1185">Reference proteome</keyword>
<keyword evidence="2 4" id="KW-0456">Lyase</keyword>
<dbReference type="HAMAP" id="MF_00214">
    <property type="entry name" value="AroD"/>
    <property type="match status" value="1"/>
</dbReference>
<feature type="binding site" evidence="4">
    <location>
        <position position="200"/>
    </location>
    <ligand>
        <name>3-dehydroquinate</name>
        <dbReference type="ChEBI" id="CHEBI:32364"/>
    </ligand>
</feature>
<evidence type="ECO:0000256" key="3">
    <source>
        <dbReference type="ARBA" id="ARBA00023270"/>
    </source>
</evidence>
<evidence type="ECO:0000256" key="1">
    <source>
        <dbReference type="ARBA" id="ARBA00001864"/>
    </source>
</evidence>
<dbReference type="GO" id="GO:0003855">
    <property type="term" value="F:3-dehydroquinate dehydratase activity"/>
    <property type="evidence" value="ECO:0007669"/>
    <property type="project" value="UniProtKB-UniRule"/>
</dbReference>
<keyword evidence="4" id="KW-0028">Amino-acid biosynthesis</keyword>
<comment type="pathway">
    <text evidence="4">Metabolic intermediate biosynthesis; chorismate biosynthesis; chorismate from D-erythrose 4-phosphate and phosphoenolpyruvate: step 3/7.</text>
</comment>
<keyword evidence="4" id="KW-0057">Aromatic amino acid biosynthesis</keyword>
<organism evidence="5 6">
    <name type="scientific">Methanothermus fervidus (strain ATCC 43054 / DSM 2088 / JCM 10308 / V24 S)</name>
    <dbReference type="NCBI Taxonomy" id="523846"/>
    <lineage>
        <taxon>Archaea</taxon>
        <taxon>Methanobacteriati</taxon>
        <taxon>Methanobacteriota</taxon>
        <taxon>Methanomada group</taxon>
        <taxon>Methanobacteria</taxon>
        <taxon>Methanobacteriales</taxon>
        <taxon>Methanothermaceae</taxon>
        <taxon>Methanothermus</taxon>
    </lineage>
</organism>
<evidence type="ECO:0000313" key="6">
    <source>
        <dbReference type="Proteomes" id="UP000002315"/>
    </source>
</evidence>